<keyword evidence="16" id="KW-1185">Reference proteome</keyword>
<evidence type="ECO:0000313" key="16">
    <source>
        <dbReference type="Proteomes" id="UP000683139"/>
    </source>
</evidence>
<evidence type="ECO:0000256" key="8">
    <source>
        <dbReference type="ARBA" id="ARBA00052101"/>
    </source>
</evidence>
<dbReference type="InterPro" id="IPR043129">
    <property type="entry name" value="ATPase_NBD"/>
</dbReference>
<evidence type="ECO:0000256" key="10">
    <source>
        <dbReference type="ARBA" id="ARBA00063665"/>
    </source>
</evidence>
<evidence type="ECO:0000256" key="3">
    <source>
        <dbReference type="ARBA" id="ARBA00022679"/>
    </source>
</evidence>
<keyword evidence="3 11" id="KW-0808">Transferase</keyword>
<evidence type="ECO:0000256" key="9">
    <source>
        <dbReference type="ARBA" id="ARBA00054633"/>
    </source>
</evidence>
<feature type="binding site" evidence="11">
    <location>
        <position position="265"/>
    </location>
    <ligand>
        <name>ATP</name>
        <dbReference type="ChEBI" id="CHEBI:30616"/>
    </ligand>
</feature>
<evidence type="ECO:0000256" key="6">
    <source>
        <dbReference type="ARBA" id="ARBA00022798"/>
    </source>
</evidence>
<comment type="caution">
    <text evidence="15">The sequence shown here is derived from an EMBL/GenBank/DDBJ whole genome shotgun (WGS) entry which is preliminary data.</text>
</comment>
<dbReference type="NCBIfam" id="TIGR01311">
    <property type="entry name" value="glycerol_kin"/>
    <property type="match status" value="1"/>
</dbReference>
<feature type="binding site" evidence="11">
    <location>
        <position position="134"/>
    </location>
    <ligand>
        <name>glycerol</name>
        <dbReference type="ChEBI" id="CHEBI:17754"/>
    </ligand>
</feature>
<dbReference type="PROSITE" id="PS00933">
    <property type="entry name" value="FGGY_KINASES_1"/>
    <property type="match status" value="1"/>
</dbReference>
<evidence type="ECO:0000313" key="15">
    <source>
        <dbReference type="EMBL" id="GIP17997.1"/>
    </source>
</evidence>
<feature type="binding site" evidence="11">
    <location>
        <position position="308"/>
    </location>
    <ligand>
        <name>ADP</name>
        <dbReference type="ChEBI" id="CHEBI:456216"/>
    </ligand>
</feature>
<dbReference type="Proteomes" id="UP000683139">
    <property type="component" value="Unassembled WGS sequence"/>
</dbReference>
<dbReference type="EC" id="2.7.1.30" evidence="11"/>
<feature type="binding site" evidence="11">
    <location>
        <position position="409"/>
    </location>
    <ligand>
        <name>ATP</name>
        <dbReference type="ChEBI" id="CHEBI:30616"/>
    </ligand>
</feature>
<keyword evidence="5 11" id="KW-0418">Kinase</keyword>
<dbReference type="InterPro" id="IPR018483">
    <property type="entry name" value="Carb_kinase_FGGY_CS"/>
</dbReference>
<comment type="function">
    <text evidence="9 11">Key enzyme in the regulation of glycerol uptake and metabolism. Catalyzes the phosphorylation of glycerol to yield sn-glycerol 3-phosphate.</text>
</comment>
<dbReference type="CDD" id="cd07786">
    <property type="entry name" value="FGGY_EcGK_like"/>
    <property type="match status" value="1"/>
</dbReference>
<dbReference type="Pfam" id="PF00370">
    <property type="entry name" value="FGGY_N"/>
    <property type="match status" value="1"/>
</dbReference>
<dbReference type="GO" id="GO:0006072">
    <property type="term" value="P:glycerol-3-phosphate metabolic process"/>
    <property type="evidence" value="ECO:0007669"/>
    <property type="project" value="InterPro"/>
</dbReference>
<feature type="domain" description="Carbohydrate kinase FGGY C-terminal" evidence="14">
    <location>
        <begin position="261"/>
        <end position="448"/>
    </location>
</feature>
<evidence type="ECO:0000256" key="12">
    <source>
        <dbReference type="RuleBase" id="RU003733"/>
    </source>
</evidence>
<sequence>MTQYMMSIDQGTTSTRAILVNQQGEITAIEQEELPLKYPHPGHVEVDAEFIWRSVLRVMRQVLQKAAVSPEAIQGIGITNQRETTVIWHKETGQPIYNGLVWQSKQSAGICEQLKQQGYESDFQEKTGLVIDPYFSGTKVKWVLDHVEGAREQAEQGKLLFGTIETWLIWKLTGGKVHVTDVSNASRTLMFNIHQRRWDEQLLQWLGVPASLLPEVKSSSEIYGYTDEAILGRAIAIAGAAGDQQAALFGQQAFQKGDTKNTYGTGCFMLMNTGDKAIASKHGLLTTVAWEVDGKLEYALEGSVFVAGAAIQWLRDGLQIIKSASETEELATAVQSSEGVYVVPAFVGLGTPYWNSDVRGSVFGITRGTTKAHIIRAVLESLAYQSRELIQVMEEDSGYKLNKMSVDGGAIQNNFLMQFQSDITGKQIERPLIHESTAIGAAYLAGLAVGFWSSKEELASLRQIDRVFLPQMAEAEREQLFKGWLRAVKAAMAFCE</sequence>
<comment type="similarity">
    <text evidence="2 11 12">Belongs to the FGGY kinase family.</text>
</comment>
<feature type="binding site" evidence="11">
    <location>
        <position position="312"/>
    </location>
    <ligand>
        <name>ATP</name>
        <dbReference type="ChEBI" id="CHEBI:30616"/>
    </ligand>
</feature>
<keyword evidence="4 11" id="KW-0547">Nucleotide-binding</keyword>
<gene>
    <name evidence="15" type="primary">glpK_1</name>
    <name evidence="11" type="synonym">glpK</name>
    <name evidence="15" type="ORF">J40TS1_36390</name>
</gene>
<feature type="binding site" evidence="11">
    <location>
        <position position="14"/>
    </location>
    <ligand>
        <name>ATP</name>
        <dbReference type="ChEBI" id="CHEBI:30616"/>
    </ligand>
</feature>
<evidence type="ECO:0000259" key="13">
    <source>
        <dbReference type="Pfam" id="PF00370"/>
    </source>
</evidence>
<feature type="binding site" evidence="11">
    <location>
        <position position="244"/>
    </location>
    <ligand>
        <name>glycerol</name>
        <dbReference type="ChEBI" id="CHEBI:17754"/>
    </ligand>
</feature>
<evidence type="ECO:0000256" key="11">
    <source>
        <dbReference type="HAMAP-Rule" id="MF_00186"/>
    </source>
</evidence>
<comment type="pathway">
    <text evidence="1 11">Polyol metabolism; glycerol degradation via glycerol kinase pathway; sn-glycerol 3-phosphate from glycerol: step 1/1.</text>
</comment>
<feature type="binding site" evidence="11">
    <location>
        <position position="243"/>
    </location>
    <ligand>
        <name>sn-glycerol 3-phosphate</name>
        <dbReference type="ChEBI" id="CHEBI:57597"/>
    </ligand>
</feature>
<feature type="binding site" evidence="11">
    <location>
        <position position="265"/>
    </location>
    <ligand>
        <name>ADP</name>
        <dbReference type="ChEBI" id="CHEBI:456216"/>
    </ligand>
</feature>
<feature type="binding site" evidence="11">
    <location>
        <position position="134"/>
    </location>
    <ligand>
        <name>sn-glycerol 3-phosphate</name>
        <dbReference type="ChEBI" id="CHEBI:57597"/>
    </ligand>
</feature>
<keyword evidence="6 11" id="KW-0319">Glycerol metabolism</keyword>
<comment type="catalytic activity">
    <reaction evidence="8 11">
        <text>glycerol + ATP = sn-glycerol 3-phosphate + ADP + H(+)</text>
        <dbReference type="Rhea" id="RHEA:21644"/>
        <dbReference type="ChEBI" id="CHEBI:15378"/>
        <dbReference type="ChEBI" id="CHEBI:17754"/>
        <dbReference type="ChEBI" id="CHEBI:30616"/>
        <dbReference type="ChEBI" id="CHEBI:57597"/>
        <dbReference type="ChEBI" id="CHEBI:456216"/>
        <dbReference type="EC" id="2.7.1.30"/>
    </reaction>
</comment>
<feature type="binding site" evidence="11">
    <location>
        <position position="83"/>
    </location>
    <ligand>
        <name>glycerol</name>
        <dbReference type="ChEBI" id="CHEBI:17754"/>
    </ligand>
</feature>
<dbReference type="InterPro" id="IPR018485">
    <property type="entry name" value="FGGY_C"/>
</dbReference>
<comment type="subunit">
    <text evidence="10 11">Homotetramer and homodimer (in equilibrium).</text>
</comment>
<evidence type="ECO:0000256" key="7">
    <source>
        <dbReference type="ARBA" id="ARBA00022840"/>
    </source>
</evidence>
<comment type="caution">
    <text evidence="11">Lacks conserved residue(s) required for the propagation of feature annotation.</text>
</comment>
<feature type="binding site" evidence="11">
    <location>
        <position position="82"/>
    </location>
    <ligand>
        <name>sn-glycerol 3-phosphate</name>
        <dbReference type="ChEBI" id="CHEBI:57597"/>
    </ligand>
</feature>
<dbReference type="AlphaFoldDB" id="A0A919YRP6"/>
<feature type="binding site" evidence="11">
    <location>
        <position position="12"/>
    </location>
    <ligand>
        <name>ATP</name>
        <dbReference type="ChEBI" id="CHEBI:30616"/>
    </ligand>
</feature>
<dbReference type="InterPro" id="IPR005999">
    <property type="entry name" value="Glycerol_kin"/>
</dbReference>
<dbReference type="GO" id="GO:0005829">
    <property type="term" value="C:cytosol"/>
    <property type="evidence" value="ECO:0007669"/>
    <property type="project" value="TreeGrafter"/>
</dbReference>
<dbReference type="GO" id="GO:0005524">
    <property type="term" value="F:ATP binding"/>
    <property type="evidence" value="ECO:0007669"/>
    <property type="project" value="UniProtKB-UniRule"/>
</dbReference>
<accession>A0A919YRP6</accession>
<proteinExistence type="inferred from homology"/>
<feature type="domain" description="Carbohydrate kinase FGGY N-terminal" evidence="13">
    <location>
        <begin position="4"/>
        <end position="250"/>
    </location>
</feature>
<feature type="binding site" evidence="11">
    <location>
        <position position="243"/>
    </location>
    <ligand>
        <name>glycerol</name>
        <dbReference type="ChEBI" id="CHEBI:17754"/>
    </ligand>
</feature>
<dbReference type="Gene3D" id="3.30.420.40">
    <property type="match status" value="2"/>
</dbReference>
<feature type="binding site" evidence="11">
    <location>
        <position position="409"/>
    </location>
    <ligand>
        <name>ADP</name>
        <dbReference type="ChEBI" id="CHEBI:456216"/>
    </ligand>
</feature>
<dbReference type="PANTHER" id="PTHR10196">
    <property type="entry name" value="SUGAR KINASE"/>
    <property type="match status" value="1"/>
</dbReference>
<evidence type="ECO:0000256" key="2">
    <source>
        <dbReference type="ARBA" id="ARBA00009156"/>
    </source>
</evidence>
<feature type="binding site" evidence="11">
    <location>
        <position position="413"/>
    </location>
    <ligand>
        <name>ADP</name>
        <dbReference type="ChEBI" id="CHEBI:456216"/>
    </ligand>
</feature>
<dbReference type="EMBL" id="BOSE01000007">
    <property type="protein sequence ID" value="GIP17997.1"/>
    <property type="molecule type" value="Genomic_DNA"/>
</dbReference>
<dbReference type="InterPro" id="IPR018484">
    <property type="entry name" value="FGGY_N"/>
</dbReference>
<evidence type="ECO:0000256" key="4">
    <source>
        <dbReference type="ARBA" id="ARBA00022741"/>
    </source>
</evidence>
<dbReference type="NCBIfam" id="NF000756">
    <property type="entry name" value="PRK00047.1"/>
    <property type="match status" value="1"/>
</dbReference>
<dbReference type="PROSITE" id="PS00445">
    <property type="entry name" value="FGGY_KINASES_2"/>
    <property type="match status" value="1"/>
</dbReference>
<feature type="binding site" evidence="11">
    <location>
        <position position="16"/>
    </location>
    <ligand>
        <name>ADP</name>
        <dbReference type="ChEBI" id="CHEBI:456216"/>
    </ligand>
</feature>
<feature type="binding site" evidence="11">
    <location>
        <position position="82"/>
    </location>
    <ligand>
        <name>glycerol</name>
        <dbReference type="ChEBI" id="CHEBI:17754"/>
    </ligand>
</feature>
<dbReference type="Pfam" id="PF02782">
    <property type="entry name" value="FGGY_C"/>
    <property type="match status" value="1"/>
</dbReference>
<protein>
    <recommendedName>
        <fullName evidence="11">Glycerol kinase</fullName>
        <ecNumber evidence="11">2.7.1.30</ecNumber>
    </recommendedName>
    <alternativeName>
        <fullName evidence="11">ATP:glycerol 3-phosphotransferase</fullName>
    </alternativeName>
    <alternativeName>
        <fullName evidence="11">Glycerokinase</fullName>
        <shortName evidence="11">GK</shortName>
    </alternativeName>
</protein>
<comment type="activity regulation">
    <text evidence="11">Activated by phosphorylation and inhibited by fructose 1,6-bisphosphate (FBP).</text>
</comment>
<evidence type="ECO:0000259" key="14">
    <source>
        <dbReference type="Pfam" id="PF02782"/>
    </source>
</evidence>
<keyword evidence="7 11" id="KW-0067">ATP-binding</keyword>
<dbReference type="FunFam" id="3.30.420.40:FF:000008">
    <property type="entry name" value="Glycerol kinase"/>
    <property type="match status" value="1"/>
</dbReference>
<dbReference type="GO" id="GO:0019563">
    <property type="term" value="P:glycerol catabolic process"/>
    <property type="evidence" value="ECO:0007669"/>
    <property type="project" value="UniProtKB-UniRule"/>
</dbReference>
<feature type="binding site" evidence="11">
    <location>
        <position position="308"/>
    </location>
    <ligand>
        <name>ATP</name>
        <dbReference type="ChEBI" id="CHEBI:30616"/>
    </ligand>
</feature>
<dbReference type="FunFam" id="3.30.420.40:FF:000007">
    <property type="entry name" value="Glycerol kinase"/>
    <property type="match status" value="1"/>
</dbReference>
<dbReference type="SUPFAM" id="SSF53067">
    <property type="entry name" value="Actin-like ATPase domain"/>
    <property type="match status" value="2"/>
</dbReference>
<dbReference type="PANTHER" id="PTHR10196:SF69">
    <property type="entry name" value="GLYCEROL KINASE"/>
    <property type="match status" value="1"/>
</dbReference>
<feature type="binding site" evidence="11">
    <location>
        <position position="12"/>
    </location>
    <ligand>
        <name>ADP</name>
        <dbReference type="ChEBI" id="CHEBI:456216"/>
    </ligand>
</feature>
<dbReference type="PIRSF" id="PIRSF000538">
    <property type="entry name" value="GlpK"/>
    <property type="match status" value="1"/>
</dbReference>
<organism evidence="15 16">
    <name type="scientific">Paenibacillus montaniterrae</name>
    <dbReference type="NCBI Taxonomy" id="429341"/>
    <lineage>
        <taxon>Bacteria</taxon>
        <taxon>Bacillati</taxon>
        <taxon>Bacillota</taxon>
        <taxon>Bacilli</taxon>
        <taxon>Bacillales</taxon>
        <taxon>Paenibacillaceae</taxon>
        <taxon>Paenibacillus</taxon>
    </lineage>
</organism>
<feature type="binding site" evidence="11">
    <location>
        <position position="83"/>
    </location>
    <ligand>
        <name>sn-glycerol 3-phosphate</name>
        <dbReference type="ChEBI" id="CHEBI:57597"/>
    </ligand>
</feature>
<dbReference type="RefSeq" id="WP_213517909.1">
    <property type="nucleotide sequence ID" value="NZ_BOSE01000007.1"/>
</dbReference>
<name>A0A919YRP6_9BACL</name>
<evidence type="ECO:0000256" key="5">
    <source>
        <dbReference type="ARBA" id="ARBA00022777"/>
    </source>
</evidence>
<dbReference type="GO" id="GO:0004370">
    <property type="term" value="F:glycerol kinase activity"/>
    <property type="evidence" value="ECO:0007669"/>
    <property type="project" value="UniProtKB-UniRule"/>
</dbReference>
<reference evidence="15" key="1">
    <citation type="submission" date="2021-03" db="EMBL/GenBank/DDBJ databases">
        <title>Antimicrobial resistance genes in bacteria isolated from Japanese honey, and their potential for conferring macrolide and lincosamide resistance in the American foulbrood pathogen Paenibacillus larvae.</title>
        <authorList>
            <person name="Okamoto M."/>
            <person name="Kumagai M."/>
            <person name="Kanamori H."/>
            <person name="Takamatsu D."/>
        </authorList>
    </citation>
    <scope>NUCLEOTIDE SEQUENCE</scope>
    <source>
        <strain evidence="15">J40TS1</strain>
    </source>
</reference>
<feature type="binding site" evidence="11">
    <location>
        <position position="13"/>
    </location>
    <ligand>
        <name>ATP</name>
        <dbReference type="ChEBI" id="CHEBI:30616"/>
    </ligand>
</feature>
<feature type="binding site" evidence="11">
    <location>
        <position position="12"/>
    </location>
    <ligand>
        <name>sn-glycerol 3-phosphate</name>
        <dbReference type="ChEBI" id="CHEBI:57597"/>
    </ligand>
</feature>
<dbReference type="InterPro" id="IPR000577">
    <property type="entry name" value="Carb_kinase_FGGY"/>
</dbReference>
<dbReference type="HAMAP" id="MF_00186">
    <property type="entry name" value="Glycerol_kin"/>
    <property type="match status" value="1"/>
</dbReference>
<evidence type="ECO:0000256" key="1">
    <source>
        <dbReference type="ARBA" id="ARBA00005190"/>
    </source>
</evidence>